<evidence type="ECO:0000313" key="4">
    <source>
        <dbReference type="EMBL" id="RKO92682.1"/>
    </source>
</evidence>
<protein>
    <recommendedName>
        <fullName evidence="3">VWFA domain-containing protein</fullName>
    </recommendedName>
</protein>
<proteinExistence type="predicted"/>
<dbReference type="GO" id="GO:0005524">
    <property type="term" value="F:ATP binding"/>
    <property type="evidence" value="ECO:0007669"/>
    <property type="project" value="UniProtKB-KW"/>
</dbReference>
<keyword evidence="2" id="KW-0067">ATP-binding</keyword>
<dbReference type="GO" id="GO:0030687">
    <property type="term" value="C:preribosome, large subunit precursor"/>
    <property type="evidence" value="ECO:0007669"/>
    <property type="project" value="TreeGrafter"/>
</dbReference>
<keyword evidence="5" id="KW-1185">Reference proteome</keyword>
<dbReference type="EMBL" id="KZ994538">
    <property type="protein sequence ID" value="RKO92682.1"/>
    <property type="molecule type" value="Genomic_DNA"/>
</dbReference>
<dbReference type="GO" id="GO:0005634">
    <property type="term" value="C:nucleus"/>
    <property type="evidence" value="ECO:0007669"/>
    <property type="project" value="TreeGrafter"/>
</dbReference>
<accession>A0A4P9WJW9</accession>
<dbReference type="Proteomes" id="UP000269721">
    <property type="component" value="Unassembled WGS sequence"/>
</dbReference>
<feature type="non-terminal residue" evidence="4">
    <location>
        <position position="303"/>
    </location>
</feature>
<sequence length="303" mass="34931">EQLRRELEQSVIAWRESGQDPAEAQELWRTYSTLTRDLSFELCEQLRLILEPTLATKLKGDYRTGKRLNMRKVIPYIASQFKKDKIWLRRTKPSKRTYQIMIAIDDSRSMAEAHSIQLAYESLCLITKALAQLEAGDLSVVSFGEDIRLLHPFDRPFSDEAGADVIRRFTFGQERTHVRNMMESTLGILEHARSSAGGGSTDLWQLQLIISDGICEDHEAVRALVRRAAEERIMVVFIVLDTRPEKDSIVKMTNVTYGTDRATGKPTLQLSRYMDTFPYTYYVVLREVEKLPEVLSDTLRQFF</sequence>
<dbReference type="GO" id="GO:0000027">
    <property type="term" value="P:ribosomal large subunit assembly"/>
    <property type="evidence" value="ECO:0007669"/>
    <property type="project" value="TreeGrafter"/>
</dbReference>
<dbReference type="PANTHER" id="PTHR48103:SF2">
    <property type="entry name" value="MIDASIN"/>
    <property type="match status" value="1"/>
</dbReference>
<reference evidence="5" key="1">
    <citation type="journal article" date="2018" name="Nat. Microbiol.">
        <title>Leveraging single-cell genomics to expand the fungal tree of life.</title>
        <authorList>
            <person name="Ahrendt S.R."/>
            <person name="Quandt C.A."/>
            <person name="Ciobanu D."/>
            <person name="Clum A."/>
            <person name="Salamov A."/>
            <person name="Andreopoulos B."/>
            <person name="Cheng J.F."/>
            <person name="Woyke T."/>
            <person name="Pelin A."/>
            <person name="Henrissat B."/>
            <person name="Reynolds N.K."/>
            <person name="Benny G.L."/>
            <person name="Smith M.E."/>
            <person name="James T.Y."/>
            <person name="Grigoriev I.V."/>
        </authorList>
    </citation>
    <scope>NUCLEOTIDE SEQUENCE [LARGE SCALE GENOMIC DNA]</scope>
</reference>
<evidence type="ECO:0000256" key="2">
    <source>
        <dbReference type="ARBA" id="ARBA00022840"/>
    </source>
</evidence>
<dbReference type="PANTHER" id="PTHR48103">
    <property type="entry name" value="MIDASIN-RELATED"/>
    <property type="match status" value="1"/>
</dbReference>
<evidence type="ECO:0000313" key="5">
    <source>
        <dbReference type="Proteomes" id="UP000269721"/>
    </source>
</evidence>
<dbReference type="GO" id="GO:0000055">
    <property type="term" value="P:ribosomal large subunit export from nucleus"/>
    <property type="evidence" value="ECO:0007669"/>
    <property type="project" value="TreeGrafter"/>
</dbReference>
<gene>
    <name evidence="4" type="ORF">BDK51DRAFT_4187</name>
</gene>
<dbReference type="OrthoDB" id="5186at2759"/>
<dbReference type="PROSITE" id="PS50234">
    <property type="entry name" value="VWFA"/>
    <property type="match status" value="1"/>
</dbReference>
<dbReference type="AlphaFoldDB" id="A0A4P9WJW9"/>
<organism evidence="4 5">
    <name type="scientific">Blyttiomyces helicus</name>
    <dbReference type="NCBI Taxonomy" id="388810"/>
    <lineage>
        <taxon>Eukaryota</taxon>
        <taxon>Fungi</taxon>
        <taxon>Fungi incertae sedis</taxon>
        <taxon>Chytridiomycota</taxon>
        <taxon>Chytridiomycota incertae sedis</taxon>
        <taxon>Chytridiomycetes</taxon>
        <taxon>Chytridiomycetes incertae sedis</taxon>
        <taxon>Blyttiomyces</taxon>
    </lineage>
</organism>
<name>A0A4P9WJW9_9FUNG</name>
<keyword evidence="1" id="KW-0547">Nucleotide-binding</keyword>
<dbReference type="InterPro" id="IPR036465">
    <property type="entry name" value="vWFA_dom_sf"/>
</dbReference>
<feature type="domain" description="VWFA" evidence="3">
    <location>
        <begin position="99"/>
        <end position="299"/>
    </location>
</feature>
<dbReference type="SUPFAM" id="SSF53300">
    <property type="entry name" value="vWA-like"/>
    <property type="match status" value="1"/>
</dbReference>
<evidence type="ECO:0000259" key="3">
    <source>
        <dbReference type="PROSITE" id="PS50234"/>
    </source>
</evidence>
<dbReference type="InterPro" id="IPR002035">
    <property type="entry name" value="VWF_A"/>
</dbReference>
<dbReference type="Gene3D" id="3.40.50.410">
    <property type="entry name" value="von Willebrand factor, type A domain"/>
    <property type="match status" value="1"/>
</dbReference>
<evidence type="ECO:0000256" key="1">
    <source>
        <dbReference type="ARBA" id="ARBA00022741"/>
    </source>
</evidence>
<feature type="non-terminal residue" evidence="4">
    <location>
        <position position="1"/>
    </location>
</feature>